<dbReference type="AlphaFoldDB" id="A0A0V1MJ24"/>
<name>A0A0V1MJ24_9BILA</name>
<accession>A0A0V1MJ24</accession>
<comment type="caution">
    <text evidence="2">The sequence shown here is derived from an EMBL/GenBank/DDBJ whole genome shotgun (WGS) entry which is preliminary data.</text>
</comment>
<dbReference type="EMBL" id="JYDO01000093">
    <property type="protein sequence ID" value="KRZ71635.1"/>
    <property type="molecule type" value="Genomic_DNA"/>
</dbReference>
<evidence type="ECO:0000313" key="3">
    <source>
        <dbReference type="Proteomes" id="UP000054843"/>
    </source>
</evidence>
<keyword evidence="3" id="KW-1185">Reference proteome</keyword>
<dbReference type="GO" id="GO:0005737">
    <property type="term" value="C:cytoplasm"/>
    <property type="evidence" value="ECO:0007669"/>
    <property type="project" value="TreeGrafter"/>
</dbReference>
<dbReference type="InterPro" id="IPR048839">
    <property type="entry name" value="SPATA2_PUB-like"/>
</dbReference>
<dbReference type="Gene3D" id="1.20.58.2190">
    <property type="match status" value="1"/>
</dbReference>
<dbReference type="CDD" id="cd09212">
    <property type="entry name" value="PUB"/>
    <property type="match status" value="1"/>
</dbReference>
<dbReference type="Pfam" id="PF21388">
    <property type="entry name" value="SPATA2_PUB-like"/>
    <property type="match status" value="1"/>
</dbReference>
<dbReference type="InterPro" id="IPR036339">
    <property type="entry name" value="PUB-like_dom_sf"/>
</dbReference>
<gene>
    <name evidence="2" type="primary">tamo</name>
    <name evidence="2" type="ORF">T10_8217</name>
</gene>
<evidence type="ECO:0000313" key="2">
    <source>
        <dbReference type="EMBL" id="KRZ71635.1"/>
    </source>
</evidence>
<proteinExistence type="predicted"/>
<dbReference type="PANTHER" id="PTHR15326">
    <property type="entry name" value="SPERMATOGENESIS-ASSOCIATED PROTEIN 2/TAMOZHENNIC"/>
    <property type="match status" value="1"/>
</dbReference>
<protein>
    <submittedName>
        <fullName evidence="2">Protein tamozhennic</fullName>
    </submittedName>
</protein>
<feature type="domain" description="Spermatogenesis-associated protein 2 PUB-like" evidence="1">
    <location>
        <begin position="46"/>
        <end position="198"/>
    </location>
</feature>
<reference evidence="2 3" key="1">
    <citation type="submission" date="2015-01" db="EMBL/GenBank/DDBJ databases">
        <title>Evolution of Trichinella species and genotypes.</title>
        <authorList>
            <person name="Korhonen P.K."/>
            <person name="Edoardo P."/>
            <person name="Giuseppe L.R."/>
            <person name="Gasser R.B."/>
        </authorList>
    </citation>
    <scope>NUCLEOTIDE SEQUENCE [LARGE SCALE GENOMIC DNA]</scope>
    <source>
        <strain evidence="2">ISS1980</strain>
    </source>
</reference>
<dbReference type="PANTHER" id="PTHR15326:SF2">
    <property type="entry name" value="PROTEIN TAMOZHENNIC"/>
    <property type="match status" value="1"/>
</dbReference>
<dbReference type="Proteomes" id="UP000054843">
    <property type="component" value="Unassembled WGS sequence"/>
</dbReference>
<dbReference type="SUPFAM" id="SSF143503">
    <property type="entry name" value="PUG domain-like"/>
    <property type="match status" value="1"/>
</dbReference>
<sequence length="343" mass="39763">MHAMHDQSMQRSVIASQYEELLGTENTPQVYQVLNELIRCSADFLCSVEQKEKFRNLTITRILCLSASECAGFNGFSAATCFDQLERMCKNLLLYQWRREEYRFIRKCTPFFHNLRNTLSDCESLFYLMGYRGCEQDDDNENRLELKAKIPSRDLIGFAFDCFLANIECQLLQTMYSWLEKRKISPKWIDLVQCRCNTVGSVELCCGRILHRSRPSANLVEHDLDRLLENLTLPTTIDASQQQQCCFESNNSNNFKKKIIQPNRHPSIVQSPMYKRYTTDEQLVAQRGYPSAACSSSTEKRVPVVETKFRSLNMAKLQNCCPKCGMVKKQHAIICPYCDFLFS</sequence>
<organism evidence="2 3">
    <name type="scientific">Trichinella papuae</name>
    <dbReference type="NCBI Taxonomy" id="268474"/>
    <lineage>
        <taxon>Eukaryota</taxon>
        <taxon>Metazoa</taxon>
        <taxon>Ecdysozoa</taxon>
        <taxon>Nematoda</taxon>
        <taxon>Enoplea</taxon>
        <taxon>Dorylaimia</taxon>
        <taxon>Trichinellida</taxon>
        <taxon>Trichinellidae</taxon>
        <taxon>Trichinella</taxon>
    </lineage>
</organism>
<evidence type="ECO:0000259" key="1">
    <source>
        <dbReference type="Pfam" id="PF21388"/>
    </source>
</evidence>